<evidence type="ECO:0000313" key="13">
    <source>
        <dbReference type="Proteomes" id="UP000271241"/>
    </source>
</evidence>
<evidence type="ECO:0000256" key="10">
    <source>
        <dbReference type="ARBA" id="ARBA00023310"/>
    </source>
</evidence>
<comment type="subcellular location">
    <subcellularLocation>
        <location evidence="1 11">Mitochondrion inner membrane</location>
    </subcellularLocation>
</comment>
<evidence type="ECO:0000256" key="11">
    <source>
        <dbReference type="RuleBase" id="RU367005"/>
    </source>
</evidence>
<keyword evidence="8 11" id="KW-0496">Mitochondrion</keyword>
<keyword evidence="7 11" id="KW-0406">Ion transport</keyword>
<dbReference type="InterPro" id="IPR008386">
    <property type="entry name" value="ATP_synth_F0_esu_mt"/>
</dbReference>
<comment type="similarity">
    <text evidence="2 11">Belongs to the ATPase e subunit family.</text>
</comment>
<keyword evidence="5 11" id="KW-0375">Hydrogen ion transport</keyword>
<dbReference type="AlphaFoldDB" id="A0A4P9XX54"/>
<keyword evidence="10 11" id="KW-0066">ATP synthesis</keyword>
<organism evidence="12 13">
    <name type="scientific">Thamnocephalis sphaerospora</name>
    <dbReference type="NCBI Taxonomy" id="78915"/>
    <lineage>
        <taxon>Eukaryota</taxon>
        <taxon>Fungi</taxon>
        <taxon>Fungi incertae sedis</taxon>
        <taxon>Zoopagomycota</taxon>
        <taxon>Zoopagomycotina</taxon>
        <taxon>Zoopagomycetes</taxon>
        <taxon>Zoopagales</taxon>
        <taxon>Sigmoideomycetaceae</taxon>
        <taxon>Thamnocephalis</taxon>
    </lineage>
</organism>
<evidence type="ECO:0000256" key="3">
    <source>
        <dbReference type="ARBA" id="ARBA00022448"/>
    </source>
</evidence>
<reference evidence="13" key="1">
    <citation type="journal article" date="2018" name="Nat. Microbiol.">
        <title>Leveraging single-cell genomics to expand the fungal tree of life.</title>
        <authorList>
            <person name="Ahrendt S.R."/>
            <person name="Quandt C.A."/>
            <person name="Ciobanu D."/>
            <person name="Clum A."/>
            <person name="Salamov A."/>
            <person name="Andreopoulos B."/>
            <person name="Cheng J.F."/>
            <person name="Woyke T."/>
            <person name="Pelin A."/>
            <person name="Henrissat B."/>
            <person name="Reynolds N.K."/>
            <person name="Benny G.L."/>
            <person name="Smith M.E."/>
            <person name="James T.Y."/>
            <person name="Grigoriev I.V."/>
        </authorList>
    </citation>
    <scope>NUCLEOTIDE SEQUENCE [LARGE SCALE GENOMIC DNA]</scope>
    <source>
        <strain evidence="13">RSA 1356</strain>
    </source>
</reference>
<keyword evidence="9" id="KW-0472">Membrane</keyword>
<keyword evidence="4 11" id="KW-0138">CF(0)</keyword>
<name>A0A4P9XX54_9FUNG</name>
<dbReference type="EMBL" id="KZ992432">
    <property type="protein sequence ID" value="RKP10936.1"/>
    <property type="molecule type" value="Genomic_DNA"/>
</dbReference>
<evidence type="ECO:0000256" key="1">
    <source>
        <dbReference type="ARBA" id="ARBA00004273"/>
    </source>
</evidence>
<keyword evidence="3 11" id="KW-0813">Transport</keyword>
<comment type="function">
    <text evidence="11">Subunit e, of the mitochondrial membrane ATP synthase complex (F(1)F(0) ATP synthase or Complex V) that produces ATP from ADP in the presence of a proton gradient across the membrane which is generated by electron transport complexes of the respiratory chain. ATP synthase complex consist of a soluble F(1) head domain - the catalytic core - and a membrane F(1) domain - the membrane proton channel. These two domains are linked by a central stalk rotating inside the F(1) region and a stationary peripheral stalk. During catalysis, ATP synthesis in the catalytic domain of F(1) is coupled via a rotary mechanism of the central stalk subunits to proton translocation. In vivo, can only synthesize ATP although its ATP hydrolase activity can be activated artificially in vitro. Part of the complex F(0) domain.</text>
</comment>
<evidence type="ECO:0000256" key="9">
    <source>
        <dbReference type="ARBA" id="ARBA00023136"/>
    </source>
</evidence>
<proteinExistence type="inferred from homology"/>
<gene>
    <name evidence="12" type="ORF">THASP1DRAFT_27301</name>
</gene>
<sequence length="90" mass="9960">MTSPLVRCARWGALGTGIVYGFVHRRSLTRQVAEEKVAAEYARKERLIADAKAEYARLYRPVSTGGVITDPENPAFDLEALLKHAETTQA</sequence>
<evidence type="ECO:0000256" key="2">
    <source>
        <dbReference type="ARBA" id="ARBA00007333"/>
    </source>
</evidence>
<accession>A0A4P9XX54</accession>
<evidence type="ECO:0000313" key="12">
    <source>
        <dbReference type="EMBL" id="RKP10936.1"/>
    </source>
</evidence>
<dbReference type="GO" id="GO:0015078">
    <property type="term" value="F:proton transmembrane transporter activity"/>
    <property type="evidence" value="ECO:0007669"/>
    <property type="project" value="InterPro"/>
</dbReference>
<evidence type="ECO:0000256" key="6">
    <source>
        <dbReference type="ARBA" id="ARBA00022792"/>
    </source>
</evidence>
<keyword evidence="6 11" id="KW-0999">Mitochondrion inner membrane</keyword>
<evidence type="ECO:0000256" key="4">
    <source>
        <dbReference type="ARBA" id="ARBA00022547"/>
    </source>
</evidence>
<dbReference type="Pfam" id="PF05680">
    <property type="entry name" value="ATP-synt_E"/>
    <property type="match status" value="1"/>
</dbReference>
<keyword evidence="13" id="KW-1185">Reference proteome</keyword>
<evidence type="ECO:0000256" key="5">
    <source>
        <dbReference type="ARBA" id="ARBA00022781"/>
    </source>
</evidence>
<evidence type="ECO:0000256" key="8">
    <source>
        <dbReference type="ARBA" id="ARBA00023128"/>
    </source>
</evidence>
<dbReference type="GO" id="GO:0015986">
    <property type="term" value="P:proton motive force-driven ATP synthesis"/>
    <property type="evidence" value="ECO:0007669"/>
    <property type="project" value="InterPro"/>
</dbReference>
<dbReference type="STRING" id="78915.A0A4P9XX54"/>
<dbReference type="OrthoDB" id="2125027at2759"/>
<dbReference type="GO" id="GO:0045259">
    <property type="term" value="C:proton-transporting ATP synthase complex"/>
    <property type="evidence" value="ECO:0007669"/>
    <property type="project" value="UniProtKB-UniRule"/>
</dbReference>
<protein>
    <recommendedName>
        <fullName evidence="11">ATP synthase F(0) complex subunit e, mitochondrial</fullName>
    </recommendedName>
</protein>
<dbReference type="Proteomes" id="UP000271241">
    <property type="component" value="Unassembled WGS sequence"/>
</dbReference>
<comment type="subunit">
    <text evidence="11">F-type ATPases have 2 components, CF(1) - the catalytic core - and CF(0) - the membrane proton channel. CF(1) and CF(0) have multiple subunits.</text>
</comment>
<dbReference type="GO" id="GO:0005743">
    <property type="term" value="C:mitochondrial inner membrane"/>
    <property type="evidence" value="ECO:0007669"/>
    <property type="project" value="UniProtKB-SubCell"/>
</dbReference>
<evidence type="ECO:0000256" key="7">
    <source>
        <dbReference type="ARBA" id="ARBA00023065"/>
    </source>
</evidence>